<accession>A0ABW5PC21</accession>
<name>A0ABW5PC21_9BACL</name>
<feature type="signal peptide" evidence="4">
    <location>
        <begin position="1"/>
        <end position="29"/>
    </location>
</feature>
<feature type="chain" id="PRO_5045379995" evidence="4">
    <location>
        <begin position="30"/>
        <end position="438"/>
    </location>
</feature>
<dbReference type="PANTHER" id="PTHR30061:SF50">
    <property type="entry name" value="MALTOSE_MALTODEXTRIN-BINDING PERIPLASMIC PROTEIN"/>
    <property type="match status" value="1"/>
</dbReference>
<keyword evidence="2" id="KW-0813">Transport</keyword>
<gene>
    <name evidence="5" type="ORF">ACFSUF_08785</name>
</gene>
<dbReference type="InterPro" id="IPR006059">
    <property type="entry name" value="SBP"/>
</dbReference>
<evidence type="ECO:0000256" key="2">
    <source>
        <dbReference type="ARBA" id="ARBA00022448"/>
    </source>
</evidence>
<dbReference type="RefSeq" id="WP_377602143.1">
    <property type="nucleotide sequence ID" value="NZ_JBHUME010000007.1"/>
</dbReference>
<dbReference type="Proteomes" id="UP001597541">
    <property type="component" value="Unassembled WGS sequence"/>
</dbReference>
<evidence type="ECO:0000256" key="3">
    <source>
        <dbReference type="ARBA" id="ARBA00022729"/>
    </source>
</evidence>
<reference evidence="6" key="1">
    <citation type="journal article" date="2019" name="Int. J. Syst. Evol. Microbiol.">
        <title>The Global Catalogue of Microorganisms (GCM) 10K type strain sequencing project: providing services to taxonomists for standard genome sequencing and annotation.</title>
        <authorList>
            <consortium name="The Broad Institute Genomics Platform"/>
            <consortium name="The Broad Institute Genome Sequencing Center for Infectious Disease"/>
            <person name="Wu L."/>
            <person name="Ma J."/>
        </authorList>
    </citation>
    <scope>NUCLEOTIDE SEQUENCE [LARGE SCALE GENOMIC DNA]</scope>
    <source>
        <strain evidence="6">KCTC 3950</strain>
    </source>
</reference>
<keyword evidence="3 4" id="KW-0732">Signal</keyword>
<evidence type="ECO:0000256" key="1">
    <source>
        <dbReference type="ARBA" id="ARBA00008520"/>
    </source>
</evidence>
<evidence type="ECO:0000256" key="4">
    <source>
        <dbReference type="SAM" id="SignalP"/>
    </source>
</evidence>
<dbReference type="PROSITE" id="PS51257">
    <property type="entry name" value="PROKAR_LIPOPROTEIN"/>
    <property type="match status" value="1"/>
</dbReference>
<organism evidence="5 6">
    <name type="scientific">Paenibacillus gansuensis</name>
    <dbReference type="NCBI Taxonomy" id="306542"/>
    <lineage>
        <taxon>Bacteria</taxon>
        <taxon>Bacillati</taxon>
        <taxon>Bacillota</taxon>
        <taxon>Bacilli</taxon>
        <taxon>Bacillales</taxon>
        <taxon>Paenibacillaceae</taxon>
        <taxon>Paenibacillus</taxon>
    </lineage>
</organism>
<evidence type="ECO:0000313" key="6">
    <source>
        <dbReference type="Proteomes" id="UP001597541"/>
    </source>
</evidence>
<dbReference type="EMBL" id="JBHUME010000007">
    <property type="protein sequence ID" value="MFD2612516.1"/>
    <property type="molecule type" value="Genomic_DNA"/>
</dbReference>
<protein>
    <submittedName>
        <fullName evidence="5">ABC transporter substrate-binding protein</fullName>
    </submittedName>
</protein>
<dbReference type="PANTHER" id="PTHR30061">
    <property type="entry name" value="MALTOSE-BINDING PERIPLASMIC PROTEIN"/>
    <property type="match status" value="1"/>
</dbReference>
<sequence length="438" mass="49284">MLKFRNFQFHTLLALTLLLLMTAAVSGCALPDKKTAQAEDGGKVTIDFWTFWGSETRKPIIEKIIKDFNDSQDRIVVKHTYLPWGDIWTKNLASIASKNPADVIVNDINTVALRAEKKQVTDLTPYLAKDRIQDRFYSNLWKTGEYNGKVYSLPFVTDTRLLFYNKKAFQEAGLDPNKPPQTWDELEQYAMKLDKKNGGTYDRIGFYPLWGGFGWDNFMMNADGGTGFFDTQGNIAVNTPAKTETLDWINKWTKRYGQGTIDNFKAEFGKQQADPFIAGKVAMIIDTATFNTQLRDYGKGMEYGVAPIPERTPGSGHYSSGGGFVVEIPYGAKHPDEAWEFLKFLTDKAPQTYWAEKNFDIAANKAANEAPQLSKDPVFKAAVDNMQVTQMFPTPVQAPDFKKLIDPQVDAALLGRQSSKDALSKADQAVRNLMEHNK</sequence>
<dbReference type="SUPFAM" id="SSF53850">
    <property type="entry name" value="Periplasmic binding protein-like II"/>
    <property type="match status" value="1"/>
</dbReference>
<dbReference type="Pfam" id="PF01547">
    <property type="entry name" value="SBP_bac_1"/>
    <property type="match status" value="1"/>
</dbReference>
<comment type="similarity">
    <text evidence="1">Belongs to the bacterial solute-binding protein 1 family.</text>
</comment>
<dbReference type="Gene3D" id="3.40.190.10">
    <property type="entry name" value="Periplasmic binding protein-like II"/>
    <property type="match status" value="2"/>
</dbReference>
<proteinExistence type="inferred from homology"/>
<dbReference type="CDD" id="cd14748">
    <property type="entry name" value="PBP2_UgpB"/>
    <property type="match status" value="1"/>
</dbReference>
<evidence type="ECO:0000313" key="5">
    <source>
        <dbReference type="EMBL" id="MFD2612516.1"/>
    </source>
</evidence>
<comment type="caution">
    <text evidence="5">The sequence shown here is derived from an EMBL/GenBank/DDBJ whole genome shotgun (WGS) entry which is preliminary data.</text>
</comment>
<keyword evidence="6" id="KW-1185">Reference proteome</keyword>